<proteinExistence type="predicted"/>
<organism evidence="2 3">
    <name type="scientific">Fusarium sarcochroum</name>
    <dbReference type="NCBI Taxonomy" id="1208366"/>
    <lineage>
        <taxon>Eukaryota</taxon>
        <taxon>Fungi</taxon>
        <taxon>Dikarya</taxon>
        <taxon>Ascomycota</taxon>
        <taxon>Pezizomycotina</taxon>
        <taxon>Sordariomycetes</taxon>
        <taxon>Hypocreomycetidae</taxon>
        <taxon>Hypocreales</taxon>
        <taxon>Nectriaceae</taxon>
        <taxon>Fusarium</taxon>
        <taxon>Fusarium lateritium species complex</taxon>
    </lineage>
</organism>
<sequence length="624" mass="70824">MTSDRARKRVASLKRRIAQRIGISQSELRKTFPIQGQSTLWEKLNKLTSNYIDSHGWEVILDALKTAQQTRQNGFITGCSHSKPWQPIDIQNAAKSLSNIASSAPDPQTSFEAPRTLASHTQADTAGMNDSDSLYSFPSIPSSPSRESLVAPPEDGSQGVPGVHVVFCDMTQFEDIAKDRGFRSLTVNPRDPFFRGSVMNSLTQQTLSELQRKAGRGLCSNLSEPMVVDESRAGIWPENSPNSATVHVHAIVLTLLWAKHQGSISVEFHDRDWLEDMLRKHSLEDYLEAFGKQVLLFTPMRRLHMTESQLGSDFNPAALDAAIEHANARSEHEIKSYPSRSEAQADRTRTSDMRLLEEVAKHAPEKFSFRPRLCYGKAGECQMKGFEGQVIERCDSTTSPGMTVIYESDDVRLNGTLECNSGYFRRTDKFSTRRITGSYRKDRYFHQELIPTLLNWGEIHVIMVGSEYFCACIRHGKYGDKDSFVSAVIADRCFKEWKRFDENVENVTTAEAEAKVKELEEFCRWWRDELIKRKPEVFETFKVAVRFDIGISKIGADAQFFINEMPRWPGADFMSFFMDFSYPYDEICQAIGQKFAAEYESIVAGESEEMKDETMSDSDLYGDD</sequence>
<protein>
    <submittedName>
        <fullName evidence="2">Uncharacterized protein</fullName>
    </submittedName>
</protein>
<accession>A0A8H4XDD0</accession>
<feature type="region of interest" description="Disordered" evidence="1">
    <location>
        <begin position="124"/>
        <end position="158"/>
    </location>
</feature>
<evidence type="ECO:0000313" key="2">
    <source>
        <dbReference type="EMBL" id="KAF4970024.1"/>
    </source>
</evidence>
<comment type="caution">
    <text evidence="2">The sequence shown here is derived from an EMBL/GenBank/DDBJ whole genome shotgun (WGS) entry which is preliminary data.</text>
</comment>
<evidence type="ECO:0000256" key="1">
    <source>
        <dbReference type="SAM" id="MobiDB-lite"/>
    </source>
</evidence>
<reference evidence="2" key="1">
    <citation type="journal article" date="2020" name="BMC Genomics">
        <title>Correction to: Identification and distribution of gene clusters required for synthesis of sphingolipid metabolism inhibitors in diverse species of the filamentous fungus Fusarium.</title>
        <authorList>
            <person name="Kim H.S."/>
            <person name="Lohmar J.M."/>
            <person name="Busman M."/>
            <person name="Brown D.W."/>
            <person name="Naumann T.A."/>
            <person name="Divon H.H."/>
            <person name="Lysoe E."/>
            <person name="Uhlig S."/>
            <person name="Proctor R.H."/>
        </authorList>
    </citation>
    <scope>NUCLEOTIDE SEQUENCE</scope>
    <source>
        <strain evidence="2">NRRL 20472</strain>
    </source>
</reference>
<name>A0A8H4XDD0_9HYPO</name>
<dbReference type="AlphaFoldDB" id="A0A8H4XDD0"/>
<feature type="compositionally biased region" description="Polar residues" evidence="1">
    <location>
        <begin position="124"/>
        <end position="146"/>
    </location>
</feature>
<dbReference type="EMBL" id="JABEXW010000139">
    <property type="protein sequence ID" value="KAF4970024.1"/>
    <property type="molecule type" value="Genomic_DNA"/>
</dbReference>
<keyword evidence="3" id="KW-1185">Reference proteome</keyword>
<dbReference type="OrthoDB" id="5082798at2759"/>
<evidence type="ECO:0000313" key="3">
    <source>
        <dbReference type="Proteomes" id="UP000622797"/>
    </source>
</evidence>
<dbReference type="Proteomes" id="UP000622797">
    <property type="component" value="Unassembled WGS sequence"/>
</dbReference>
<gene>
    <name evidence="2" type="ORF">FSARC_2841</name>
</gene>
<reference evidence="2" key="2">
    <citation type="submission" date="2020-05" db="EMBL/GenBank/DDBJ databases">
        <authorList>
            <person name="Kim H.-S."/>
            <person name="Proctor R.H."/>
            <person name="Brown D.W."/>
        </authorList>
    </citation>
    <scope>NUCLEOTIDE SEQUENCE</scope>
    <source>
        <strain evidence="2">NRRL 20472</strain>
    </source>
</reference>